<reference evidence="2" key="1">
    <citation type="submission" date="2022-11" db="UniProtKB">
        <authorList>
            <consortium name="WormBaseParasite"/>
        </authorList>
    </citation>
    <scope>IDENTIFICATION</scope>
</reference>
<accession>A0AC34FMM7</accession>
<name>A0AC34FMM7_9BILA</name>
<dbReference type="WBParaSite" id="ES5_v2.g18693.t1">
    <property type="protein sequence ID" value="ES5_v2.g18693.t1"/>
    <property type="gene ID" value="ES5_v2.g18693"/>
</dbReference>
<proteinExistence type="predicted"/>
<protein>
    <submittedName>
        <fullName evidence="2">DUF255 domain-containing protein</fullName>
    </submittedName>
</protein>
<dbReference type="Proteomes" id="UP000887579">
    <property type="component" value="Unplaced"/>
</dbReference>
<evidence type="ECO:0000313" key="1">
    <source>
        <dbReference type="Proteomes" id="UP000887579"/>
    </source>
</evidence>
<sequence>MAGHTHDGPANRLAQEKSPYLLQHAQNPVDWYPWGEEAFKHAKDTNRPVFLSVGYSTCHWCHVMERESFVNPEIAKLMNENFVNIKVDREERPDVDRIYMNFVTATQGHGGWPMSVFLTPNGEPLSGGTYYPPEDKWGTPGFKRVLRTISDQWKNDNDALRLRGQKISSALRDGMKPKPGQAPAPKEMRKKCYNHFVESFDNKYGGFGNGTKFPNPVDLDFLMFYYKLNCSQSSGHSALEILDKTLTAIDNGGIHDHLGKGFHRYS</sequence>
<organism evidence="1 2">
    <name type="scientific">Panagrolaimus sp. ES5</name>
    <dbReference type="NCBI Taxonomy" id="591445"/>
    <lineage>
        <taxon>Eukaryota</taxon>
        <taxon>Metazoa</taxon>
        <taxon>Ecdysozoa</taxon>
        <taxon>Nematoda</taxon>
        <taxon>Chromadorea</taxon>
        <taxon>Rhabditida</taxon>
        <taxon>Tylenchina</taxon>
        <taxon>Panagrolaimomorpha</taxon>
        <taxon>Panagrolaimoidea</taxon>
        <taxon>Panagrolaimidae</taxon>
        <taxon>Panagrolaimus</taxon>
    </lineage>
</organism>
<evidence type="ECO:0000313" key="2">
    <source>
        <dbReference type="WBParaSite" id="ES5_v2.g18693.t1"/>
    </source>
</evidence>